<accession>A0AAN6RME8</accession>
<evidence type="ECO:0000313" key="6">
    <source>
        <dbReference type="Proteomes" id="UP001280581"/>
    </source>
</evidence>
<dbReference type="InterPro" id="IPR000253">
    <property type="entry name" value="FHA_dom"/>
</dbReference>
<feature type="compositionally biased region" description="Polar residues" evidence="2">
    <location>
        <begin position="619"/>
        <end position="630"/>
    </location>
</feature>
<dbReference type="Proteomes" id="UP001280581">
    <property type="component" value="Unassembled WGS sequence"/>
</dbReference>
<feature type="compositionally biased region" description="Acidic residues" evidence="2">
    <location>
        <begin position="690"/>
        <end position="704"/>
    </location>
</feature>
<feature type="compositionally biased region" description="Polar residues" evidence="2">
    <location>
        <begin position="295"/>
        <end position="306"/>
    </location>
</feature>
<protein>
    <recommendedName>
        <fullName evidence="4">FHA domain-containing protein</fullName>
    </recommendedName>
</protein>
<evidence type="ECO:0000256" key="2">
    <source>
        <dbReference type="SAM" id="MobiDB-lite"/>
    </source>
</evidence>
<dbReference type="PANTHER" id="PTHR15715">
    <property type="entry name" value="CENTROSOMAL PROTEIN OF 170 KDA"/>
    <property type="match status" value="1"/>
</dbReference>
<feature type="transmembrane region" description="Helical" evidence="3">
    <location>
        <begin position="863"/>
        <end position="883"/>
    </location>
</feature>
<evidence type="ECO:0000256" key="1">
    <source>
        <dbReference type="SAM" id="Coils"/>
    </source>
</evidence>
<dbReference type="PANTHER" id="PTHR15715:SF46">
    <property type="entry name" value="TO VACUOLE TARGETING VPS64, PUTATIVE (AFU_ORTHOLOGUE AFUA_2G02420)-RELATED"/>
    <property type="match status" value="1"/>
</dbReference>
<evidence type="ECO:0000313" key="5">
    <source>
        <dbReference type="EMBL" id="KAK3217327.1"/>
    </source>
</evidence>
<sequence>MLSCTRSGQSREPAQSVPTPKAVAPSARPAPFHGSTGDHVSREPVSARSTHGQPLPALPTPARLAPVSIPPCPDSDDDSSVARAPSPTPPKSTRHDPATHTTCPCPRGPRTAHACLSKHALYRFRCRRRRSVVVSRAAGDPPPSARVRESNHHTTAAGFKRRTFTVMTAVAQPVFQRWSNQPNGAASDDFRMYMPRKSAQRSNSSSSLSSQASSTTTVSTASSSQTNGVAAAPPADASTWAARKKPTRGLWPATKTEPVVGIANTRPQSLTSPSQGPSATAAMTQLHAQPAPLPSQLNGSAQSQPNGAPRTPMQEAQAILYLVPMNGTFERKTITVPFFPEVLRIGRQTNNKTIPTPQNGYFDSKVLSRQHAEIWADRNGKIWIRDVKSSNGTFVNGQRLSQENRDSDPHELREQDMLELGIDIVSEDQKTIVHHKVAARVEHAGIYSNTGGNMADLNFGDMDGQQLSSLVGPGGQQQMVNMRGRTPSQGSINNQRLTGPAAMGAGMGGMQQPRHPNFWLQPITMEQVVKKLNTEMKAARQQSQDLQQTHSYINAILSADPKKESTKGSPMNSVRISPIKDLNLKARFSDPPAPPPQQPLPEKPDAPSLKRIDSEKLKSTGSPVRSDAQMSTLNEALQTARKEIETQGLRLRDLEAMLTEERRAREDAEERANQLERERLSADTHVANGDTDETEVDDGTDETETVISNGSPSSNHADVATTRLQQRLDTMISEMNEMKLQMEKYRQRAETAEADRKSLAEMIESIRSDNARLASKHHSRSQSGSAQKEETAEVDRDEGGTTEEGEIPIINQRDVDEDTDGTDMRKLVQNGRPAELEDAATSNKTSQALATRTNRNELALHHGAPAISMLTVVALGVAVMAWLNNYPKVDR</sequence>
<keyword evidence="6" id="KW-1185">Reference proteome</keyword>
<feature type="region of interest" description="Disordered" evidence="2">
    <location>
        <begin position="770"/>
        <end position="824"/>
    </location>
</feature>
<keyword evidence="3" id="KW-0472">Membrane</keyword>
<feature type="coiled-coil region" evidence="1">
    <location>
        <begin position="728"/>
        <end position="769"/>
    </location>
</feature>
<feature type="compositionally biased region" description="Basic and acidic residues" evidence="2">
    <location>
        <begin position="787"/>
        <end position="799"/>
    </location>
</feature>
<evidence type="ECO:0000259" key="4">
    <source>
        <dbReference type="PROSITE" id="PS50006"/>
    </source>
</evidence>
<feature type="compositionally biased region" description="Polar residues" evidence="2">
    <location>
        <begin position="707"/>
        <end position="720"/>
    </location>
</feature>
<dbReference type="CDD" id="cd22679">
    <property type="entry name" value="FHA_SLMAP"/>
    <property type="match status" value="1"/>
</dbReference>
<feature type="compositionally biased region" description="Polar residues" evidence="2">
    <location>
        <begin position="265"/>
        <end position="287"/>
    </location>
</feature>
<feature type="domain" description="FHA" evidence="4">
    <location>
        <begin position="343"/>
        <end position="400"/>
    </location>
</feature>
<feature type="region of interest" description="Disordered" evidence="2">
    <location>
        <begin position="135"/>
        <end position="160"/>
    </location>
</feature>
<organism evidence="5 6">
    <name type="scientific">Pseudopithomyces chartarum</name>
    <dbReference type="NCBI Taxonomy" id="1892770"/>
    <lineage>
        <taxon>Eukaryota</taxon>
        <taxon>Fungi</taxon>
        <taxon>Dikarya</taxon>
        <taxon>Ascomycota</taxon>
        <taxon>Pezizomycotina</taxon>
        <taxon>Dothideomycetes</taxon>
        <taxon>Pleosporomycetidae</taxon>
        <taxon>Pleosporales</taxon>
        <taxon>Massarineae</taxon>
        <taxon>Didymosphaeriaceae</taxon>
        <taxon>Pseudopithomyces</taxon>
    </lineage>
</organism>
<dbReference type="InterPro" id="IPR008984">
    <property type="entry name" value="SMAD_FHA_dom_sf"/>
</dbReference>
<keyword evidence="1" id="KW-0175">Coiled coil</keyword>
<feature type="region of interest" description="Disordered" evidence="2">
    <location>
        <begin position="558"/>
        <end position="577"/>
    </location>
</feature>
<feature type="compositionally biased region" description="Basic and acidic residues" evidence="2">
    <location>
        <begin position="602"/>
        <end position="618"/>
    </location>
</feature>
<dbReference type="InterPro" id="IPR051176">
    <property type="entry name" value="Cent_Immune-Sig_Mod"/>
</dbReference>
<feature type="region of interest" description="Disordered" evidence="2">
    <location>
        <begin position="1"/>
        <end position="109"/>
    </location>
</feature>
<dbReference type="PROSITE" id="PS50006">
    <property type="entry name" value="FHA_DOMAIN"/>
    <property type="match status" value="1"/>
</dbReference>
<dbReference type="GO" id="GO:0005737">
    <property type="term" value="C:cytoplasm"/>
    <property type="evidence" value="ECO:0007669"/>
    <property type="project" value="TreeGrafter"/>
</dbReference>
<evidence type="ECO:0000256" key="3">
    <source>
        <dbReference type="SAM" id="Phobius"/>
    </source>
</evidence>
<feature type="compositionally biased region" description="Low complexity" evidence="2">
    <location>
        <begin position="200"/>
        <end position="241"/>
    </location>
</feature>
<reference evidence="5 6" key="1">
    <citation type="submission" date="2021-02" db="EMBL/GenBank/DDBJ databases">
        <title>Genome assembly of Pseudopithomyces chartarum.</title>
        <authorList>
            <person name="Jauregui R."/>
            <person name="Singh J."/>
            <person name="Voisey C."/>
        </authorList>
    </citation>
    <scope>NUCLEOTIDE SEQUENCE [LARGE SCALE GENOMIC DNA]</scope>
    <source>
        <strain evidence="5 6">AGR01</strain>
    </source>
</reference>
<name>A0AAN6RME8_9PLEO</name>
<dbReference type="SMART" id="SM00240">
    <property type="entry name" value="FHA"/>
    <property type="match status" value="1"/>
</dbReference>
<dbReference type="Pfam" id="PF00498">
    <property type="entry name" value="FHA"/>
    <property type="match status" value="1"/>
</dbReference>
<feature type="compositionally biased region" description="Polar residues" evidence="2">
    <location>
        <begin position="1"/>
        <end position="18"/>
    </location>
</feature>
<proteinExistence type="predicted"/>
<feature type="region of interest" description="Disordered" evidence="2">
    <location>
        <begin position="683"/>
        <end position="720"/>
    </location>
</feature>
<keyword evidence="3" id="KW-0812">Transmembrane</keyword>
<dbReference type="AlphaFoldDB" id="A0AAN6RME8"/>
<dbReference type="EMBL" id="WVTA01000001">
    <property type="protein sequence ID" value="KAK3217327.1"/>
    <property type="molecule type" value="Genomic_DNA"/>
</dbReference>
<keyword evidence="3" id="KW-1133">Transmembrane helix</keyword>
<gene>
    <name evidence="5" type="ORF">GRF29_1g2756132</name>
</gene>
<dbReference type="SUPFAM" id="SSF49879">
    <property type="entry name" value="SMAD/FHA domain"/>
    <property type="match status" value="1"/>
</dbReference>
<dbReference type="Gene3D" id="2.60.200.20">
    <property type="match status" value="1"/>
</dbReference>
<feature type="region of interest" description="Disordered" evidence="2">
    <location>
        <begin position="585"/>
        <end position="630"/>
    </location>
</feature>
<comment type="caution">
    <text evidence="5">The sequence shown here is derived from an EMBL/GenBank/DDBJ whole genome shotgun (WGS) entry which is preliminary data.</text>
</comment>
<feature type="compositionally biased region" description="Pro residues" evidence="2">
    <location>
        <begin position="591"/>
        <end position="601"/>
    </location>
</feature>
<feature type="region of interest" description="Disordered" evidence="2">
    <location>
        <begin position="196"/>
        <end position="312"/>
    </location>
</feature>